<evidence type="ECO:0000313" key="8">
    <source>
        <dbReference type="Proteomes" id="UP001152803"/>
    </source>
</evidence>
<keyword evidence="8" id="KW-1185">Reference proteome</keyword>
<evidence type="ECO:0000256" key="4">
    <source>
        <dbReference type="ARBA" id="ARBA00023157"/>
    </source>
</evidence>
<evidence type="ECO:0000256" key="6">
    <source>
        <dbReference type="SAM" id="SignalP"/>
    </source>
</evidence>
<evidence type="ECO:0000256" key="2">
    <source>
        <dbReference type="ARBA" id="ARBA00022729"/>
    </source>
</evidence>
<evidence type="ECO:0000313" key="7">
    <source>
        <dbReference type="EMBL" id="KAJ8282914.1"/>
    </source>
</evidence>
<gene>
    <name evidence="7" type="ORF">COCON_G00054330</name>
</gene>
<feature type="signal peptide" evidence="6">
    <location>
        <begin position="1"/>
        <end position="20"/>
    </location>
</feature>
<reference evidence="7" key="1">
    <citation type="journal article" date="2023" name="Science">
        <title>Genome structures resolve the early diversification of teleost fishes.</title>
        <authorList>
            <person name="Parey E."/>
            <person name="Louis A."/>
            <person name="Montfort J."/>
            <person name="Bouchez O."/>
            <person name="Roques C."/>
            <person name="Iampietro C."/>
            <person name="Lluch J."/>
            <person name="Castinel A."/>
            <person name="Donnadieu C."/>
            <person name="Desvignes T."/>
            <person name="Floi Bucao C."/>
            <person name="Jouanno E."/>
            <person name="Wen M."/>
            <person name="Mejri S."/>
            <person name="Dirks R."/>
            <person name="Jansen H."/>
            <person name="Henkel C."/>
            <person name="Chen W.J."/>
            <person name="Zahm M."/>
            <person name="Cabau C."/>
            <person name="Klopp C."/>
            <person name="Thompson A.W."/>
            <person name="Robinson-Rechavi M."/>
            <person name="Braasch I."/>
            <person name="Lecointre G."/>
            <person name="Bobe J."/>
            <person name="Postlethwait J.H."/>
            <person name="Berthelot C."/>
            <person name="Roest Crollius H."/>
            <person name="Guiguen Y."/>
        </authorList>
    </citation>
    <scope>NUCLEOTIDE SEQUENCE</scope>
    <source>
        <strain evidence="7">Concon-B</strain>
    </source>
</reference>
<sequence>MKTAILLVALTVLSADHVCGQPKSSKKEVKFGALCSGNPSNRKRECDGARYGCGHFGASRDGGKSKHKGLDIVCADGDTVNAPFDVKITRRAIPYGNGNAIDNGVKLEGEGLCFKLFYLKPDKSSGEVKKGQPIGKLLPMQSVYPGITSHVHVQMCDESDPTQHF</sequence>
<dbReference type="PANTHER" id="PTHR11329">
    <property type="entry name" value="LEUKOCYTE CELL-DERIVED CHEMOTAXIN 2"/>
    <property type="match status" value="1"/>
</dbReference>
<evidence type="ECO:0000256" key="1">
    <source>
        <dbReference type="ARBA" id="ARBA00022723"/>
    </source>
</evidence>
<feature type="chain" id="PRO_5040486468" description="Leukocyte cell-derived chemotaxin-2" evidence="6">
    <location>
        <begin position="21"/>
        <end position="165"/>
    </location>
</feature>
<dbReference type="Gene3D" id="2.70.70.10">
    <property type="entry name" value="Glucose Permease (Domain IIA)"/>
    <property type="match status" value="1"/>
</dbReference>
<evidence type="ECO:0000256" key="3">
    <source>
        <dbReference type="ARBA" id="ARBA00022833"/>
    </source>
</evidence>
<dbReference type="PANTHER" id="PTHR11329:SF0">
    <property type="entry name" value="LEUKOCYTE CELL-DERIVED CHEMOTAXIN-2"/>
    <property type="match status" value="1"/>
</dbReference>
<dbReference type="GO" id="GO:0046872">
    <property type="term" value="F:metal ion binding"/>
    <property type="evidence" value="ECO:0007669"/>
    <property type="project" value="UniProtKB-KW"/>
</dbReference>
<accession>A0A9Q1I533</accession>
<protein>
    <recommendedName>
        <fullName evidence="9">Leukocyte cell-derived chemotaxin-2</fullName>
    </recommendedName>
</protein>
<keyword evidence="2 6" id="KW-0732">Signal</keyword>
<dbReference type="EMBL" id="JAFJMO010000003">
    <property type="protein sequence ID" value="KAJ8282914.1"/>
    <property type="molecule type" value="Genomic_DNA"/>
</dbReference>
<comment type="caution">
    <text evidence="7">The sequence shown here is derived from an EMBL/GenBank/DDBJ whole genome shotgun (WGS) entry which is preliminary data.</text>
</comment>
<name>A0A9Q1I533_CONCO</name>
<organism evidence="7 8">
    <name type="scientific">Conger conger</name>
    <name type="common">Conger eel</name>
    <name type="synonym">Muraena conger</name>
    <dbReference type="NCBI Taxonomy" id="82655"/>
    <lineage>
        <taxon>Eukaryota</taxon>
        <taxon>Metazoa</taxon>
        <taxon>Chordata</taxon>
        <taxon>Craniata</taxon>
        <taxon>Vertebrata</taxon>
        <taxon>Euteleostomi</taxon>
        <taxon>Actinopterygii</taxon>
        <taxon>Neopterygii</taxon>
        <taxon>Teleostei</taxon>
        <taxon>Anguilliformes</taxon>
        <taxon>Congridae</taxon>
        <taxon>Conger</taxon>
    </lineage>
</organism>
<dbReference type="AlphaFoldDB" id="A0A9Q1I533"/>
<keyword evidence="3" id="KW-0862">Zinc</keyword>
<proteinExistence type="inferred from homology"/>
<evidence type="ECO:0000256" key="5">
    <source>
        <dbReference type="ARBA" id="ARBA00024361"/>
    </source>
</evidence>
<comment type="similarity">
    <text evidence="5">Belongs to the LECT2/MIM-1 family.</text>
</comment>
<dbReference type="Proteomes" id="UP001152803">
    <property type="component" value="Unassembled WGS sequence"/>
</dbReference>
<keyword evidence="4" id="KW-1015">Disulfide bond</keyword>
<evidence type="ECO:0008006" key="9">
    <source>
        <dbReference type="Google" id="ProtNLM"/>
    </source>
</evidence>
<dbReference type="InterPro" id="IPR008663">
    <property type="entry name" value="LECT2"/>
</dbReference>
<keyword evidence="1" id="KW-0479">Metal-binding</keyword>
<dbReference type="InterPro" id="IPR011055">
    <property type="entry name" value="Dup_hybrid_motif"/>
</dbReference>
<dbReference type="OrthoDB" id="5911921at2759"/>